<feature type="region of interest" description="Disordered" evidence="1">
    <location>
        <begin position="547"/>
        <end position="624"/>
    </location>
</feature>
<feature type="compositionally biased region" description="Basic and acidic residues" evidence="1">
    <location>
        <begin position="875"/>
        <end position="893"/>
    </location>
</feature>
<dbReference type="Pfam" id="PF15442">
    <property type="entry name" value="DUF4629"/>
    <property type="match status" value="1"/>
</dbReference>
<feature type="domain" description="DUF4629" evidence="2">
    <location>
        <begin position="505"/>
        <end position="649"/>
    </location>
</feature>
<feature type="region of interest" description="Disordered" evidence="1">
    <location>
        <begin position="645"/>
        <end position="704"/>
    </location>
</feature>
<dbReference type="InParanoid" id="A0A1S2ZGG6"/>
<dbReference type="PANTHER" id="PTHR31466:SF1">
    <property type="entry name" value="RIKEN CDNA 4930433I11 GENE"/>
    <property type="match status" value="1"/>
</dbReference>
<dbReference type="PANTHER" id="PTHR31466">
    <property type="entry name" value="GENE 5591-RELATED"/>
    <property type="match status" value="1"/>
</dbReference>
<evidence type="ECO:0000259" key="2">
    <source>
        <dbReference type="Pfam" id="PF15442"/>
    </source>
</evidence>
<evidence type="ECO:0000313" key="4">
    <source>
        <dbReference type="RefSeq" id="XP_007519018.2"/>
    </source>
</evidence>
<gene>
    <name evidence="4" type="primary">LOC103109835</name>
</gene>
<feature type="compositionally biased region" description="Basic and acidic residues" evidence="1">
    <location>
        <begin position="547"/>
        <end position="564"/>
    </location>
</feature>
<dbReference type="AlphaFoldDB" id="A0A1S2ZGG6"/>
<dbReference type="eggNOG" id="ENOG502SEP6">
    <property type="taxonomic scope" value="Eukaryota"/>
</dbReference>
<keyword evidence="3" id="KW-1185">Reference proteome</keyword>
<dbReference type="InterPro" id="IPR040292">
    <property type="entry name" value="C2orf78-like"/>
</dbReference>
<organism evidence="3 4">
    <name type="scientific">Erinaceus europaeus</name>
    <name type="common">Western European hedgehog</name>
    <dbReference type="NCBI Taxonomy" id="9365"/>
    <lineage>
        <taxon>Eukaryota</taxon>
        <taxon>Metazoa</taxon>
        <taxon>Chordata</taxon>
        <taxon>Craniata</taxon>
        <taxon>Vertebrata</taxon>
        <taxon>Euteleostomi</taxon>
        <taxon>Mammalia</taxon>
        <taxon>Eutheria</taxon>
        <taxon>Laurasiatheria</taxon>
        <taxon>Eulipotyphla</taxon>
        <taxon>Erinaceidae</taxon>
        <taxon>Erinaceinae</taxon>
        <taxon>Erinaceus</taxon>
    </lineage>
</organism>
<name>A0A1S2ZGG6_ERIEU</name>
<accession>A0A1S2ZGG6</accession>
<feature type="compositionally biased region" description="Basic and acidic residues" evidence="1">
    <location>
        <begin position="581"/>
        <end position="606"/>
    </location>
</feature>
<dbReference type="OrthoDB" id="9660233at2759"/>
<evidence type="ECO:0000256" key="1">
    <source>
        <dbReference type="SAM" id="MobiDB-lite"/>
    </source>
</evidence>
<dbReference type="STRING" id="9365.ENSEEUP00000006696"/>
<dbReference type="GeneID" id="103109835"/>
<dbReference type="RefSeq" id="XP_007519018.2">
    <property type="nucleotide sequence ID" value="XM_007518956.2"/>
</dbReference>
<dbReference type="InterPro" id="IPR027898">
    <property type="entry name" value="DUF4629"/>
</dbReference>
<sequence>MCSLGSATQTSSPILSSSIISAVGASSPLTMSENFQNPSLLGTSNSLQFFLPIVSSAASLTANARNFSRDSSPAVSSPWLLPSDSSTSFQPLMASAYLYQQPSTTTLPRGTGQSQISTSATSYPSILEWDVTGSTENKSSSLEDFTVTLIDQDKAVASMSMVAQYDKTPGAKNMITMYPSLSASLVQGTTYQIPNQAPSLALPYQEGNQVYYCNQGTLGPLLSGELGPCLQSYGSESYPENRGSVPQTLNNLYPEMVMVLKEVQPTNTLPPVSTSGMYYSVSTQPSTETGLQVMDPSLGMETSYGLQHPGQTLCLSQSPEFTKAGSSQIQILDRHSSPEVGEIPMLTPIQSSGNLALPPTQNLEQTQNKNLNEINIELAKSLDAYQIPIENEDPPLCPLEIPDIQQLLAYLDPLGQENQSGCENMGLGNNILCLYDQETLENGAKPSGGFADITTPVGEIHLPQLFYSFSDLDQAKDFNTFQVKDEGVIKFSEVQGESSVMKSLSDDVRNITHVASKPVDGPLKADTLQNSQESVLVGQVVLCNEEPNDRAPTDIEKLPNDKSQKAASSRISKTKNQGQKKTKENTKITDENKASGNKVKTEEKPTIARMKRKKNQPDFSPEVFKKPRSCLGLHVLESVQVFHASGEKSDKKTGLSSSRVLGNPSRPKDPQQPSTAIRSWIDPQSEGIGHEKTQVRVPKVNSNAEEECSSPYQYELSPPGKVKLVPLPFPALNKPQTQPVSRRLQPMSSHQPAVAYPARPESTYSAQPTAVNPSCPTAAALTAPARPAQPILNIPTHSAMTNPSCVSHSAASKPAPYKTSSCTSLQWQPVPTSGTKRQFLPKSQSQFLRQDFCFQPVPWRKPNVPEPVMSTPITKEQRPEREAMKRKAQQERENAAKYTALGKMQYFIEREKEMEIARYYGYVK</sequence>
<dbReference type="Proteomes" id="UP001652624">
    <property type="component" value="Chromosome 3"/>
</dbReference>
<reference evidence="4" key="1">
    <citation type="submission" date="2025-08" db="UniProtKB">
        <authorList>
            <consortium name="RefSeq"/>
        </authorList>
    </citation>
    <scope>IDENTIFICATION</scope>
</reference>
<feature type="region of interest" description="Disordered" evidence="1">
    <location>
        <begin position="864"/>
        <end position="893"/>
    </location>
</feature>
<protein>
    <submittedName>
        <fullName evidence="4">Uncharacterized protein C2orf78</fullName>
    </submittedName>
</protein>
<dbReference type="FunCoup" id="A0A1S2ZGG6">
    <property type="interactions" value="7"/>
</dbReference>
<proteinExistence type="predicted"/>
<evidence type="ECO:0000313" key="3">
    <source>
        <dbReference type="Proteomes" id="UP001652624"/>
    </source>
</evidence>
<feature type="compositionally biased region" description="Polar residues" evidence="1">
    <location>
        <begin position="565"/>
        <end position="579"/>
    </location>
</feature>